<dbReference type="GO" id="GO:0005525">
    <property type="term" value="F:GTP binding"/>
    <property type="evidence" value="ECO:0007669"/>
    <property type="project" value="InterPro"/>
</dbReference>
<name>A0A0D0E447_9AGAM</name>
<sequence length="323" mass="36098">MMRSSTEPVSNACPSDEYDPLLKESKVFSESIPQTSEPKPLQSRANIVIFGEAGAGKSSLVNLILGSDAAKTSSDAGGCTLDAKYYDTTILGRDFRIYDTVGLNEAQAEAQAFQDPDRLIGAIIKAYRLVQSLSDAGGINLLVFCVRRGRITASMQHNYKLFQDFLCHKKVPVSLVITHLENEENMEKWWSDNKAHFAEFGIHVIDHACTTTKRTFSSRYQDSRQVVHNLLVTRGFGAGFTMEKVSWAAELFRKLLELVGIQPRLDSLKIRSQKLHEYGIGVVEIQTLLAKIVAIDKDLAYVKVPPRSSYLLRGRGRRRDTVI</sequence>
<accession>A0A0D0E447</accession>
<dbReference type="AlphaFoldDB" id="A0A0D0E447"/>
<reference evidence="3" key="2">
    <citation type="submission" date="2015-01" db="EMBL/GenBank/DDBJ databases">
        <title>Evolutionary Origins and Diversification of the Mycorrhizal Mutualists.</title>
        <authorList>
            <consortium name="DOE Joint Genome Institute"/>
            <consortium name="Mycorrhizal Genomics Consortium"/>
            <person name="Kohler A."/>
            <person name="Kuo A."/>
            <person name="Nagy L.G."/>
            <person name="Floudas D."/>
            <person name="Copeland A."/>
            <person name="Barry K.W."/>
            <person name="Cichocki N."/>
            <person name="Veneault-Fourrey C."/>
            <person name="LaButti K."/>
            <person name="Lindquist E.A."/>
            <person name="Lipzen A."/>
            <person name="Lundell T."/>
            <person name="Morin E."/>
            <person name="Murat C."/>
            <person name="Riley R."/>
            <person name="Ohm R."/>
            <person name="Sun H."/>
            <person name="Tunlid A."/>
            <person name="Henrissat B."/>
            <person name="Grigoriev I.V."/>
            <person name="Hibbett D.S."/>
            <person name="Martin F."/>
        </authorList>
    </citation>
    <scope>NUCLEOTIDE SEQUENCE [LARGE SCALE GENOMIC DNA]</scope>
    <source>
        <strain evidence="3">Ve08.2h10</strain>
    </source>
</reference>
<evidence type="ECO:0000259" key="1">
    <source>
        <dbReference type="Pfam" id="PF01926"/>
    </source>
</evidence>
<proteinExistence type="predicted"/>
<organism evidence="2 3">
    <name type="scientific">Paxillus rubicundulus Ve08.2h10</name>
    <dbReference type="NCBI Taxonomy" id="930991"/>
    <lineage>
        <taxon>Eukaryota</taxon>
        <taxon>Fungi</taxon>
        <taxon>Dikarya</taxon>
        <taxon>Basidiomycota</taxon>
        <taxon>Agaricomycotina</taxon>
        <taxon>Agaricomycetes</taxon>
        <taxon>Agaricomycetidae</taxon>
        <taxon>Boletales</taxon>
        <taxon>Paxilineae</taxon>
        <taxon>Paxillaceae</taxon>
        <taxon>Paxillus</taxon>
    </lineage>
</organism>
<dbReference type="Gene3D" id="3.40.50.300">
    <property type="entry name" value="P-loop containing nucleotide triphosphate hydrolases"/>
    <property type="match status" value="1"/>
</dbReference>
<evidence type="ECO:0000313" key="3">
    <source>
        <dbReference type="Proteomes" id="UP000054538"/>
    </source>
</evidence>
<dbReference type="Pfam" id="PF01926">
    <property type="entry name" value="MMR_HSR1"/>
    <property type="match status" value="1"/>
</dbReference>
<dbReference type="SUPFAM" id="SSF52540">
    <property type="entry name" value="P-loop containing nucleoside triphosphate hydrolases"/>
    <property type="match status" value="1"/>
</dbReference>
<dbReference type="CDD" id="cd00882">
    <property type="entry name" value="Ras_like_GTPase"/>
    <property type="match status" value="1"/>
</dbReference>
<dbReference type="HOGENOM" id="CLU_050405_0_0_1"/>
<dbReference type="Proteomes" id="UP000054538">
    <property type="component" value="Unassembled WGS sequence"/>
</dbReference>
<dbReference type="OrthoDB" id="8954335at2759"/>
<dbReference type="EMBL" id="KN824870">
    <property type="protein sequence ID" value="KIK99086.1"/>
    <property type="molecule type" value="Genomic_DNA"/>
</dbReference>
<gene>
    <name evidence="2" type="ORF">PAXRUDRAFT_823121</name>
</gene>
<feature type="domain" description="G" evidence="1">
    <location>
        <begin position="47"/>
        <end position="177"/>
    </location>
</feature>
<dbReference type="InterPro" id="IPR027417">
    <property type="entry name" value="P-loop_NTPase"/>
</dbReference>
<dbReference type="InParanoid" id="A0A0D0E447"/>
<evidence type="ECO:0000313" key="2">
    <source>
        <dbReference type="EMBL" id="KIK99086.1"/>
    </source>
</evidence>
<dbReference type="InterPro" id="IPR006073">
    <property type="entry name" value="GTP-bd"/>
</dbReference>
<protein>
    <recommendedName>
        <fullName evidence="1">G domain-containing protein</fullName>
    </recommendedName>
</protein>
<reference evidence="2 3" key="1">
    <citation type="submission" date="2014-04" db="EMBL/GenBank/DDBJ databases">
        <authorList>
            <consortium name="DOE Joint Genome Institute"/>
            <person name="Kuo A."/>
            <person name="Kohler A."/>
            <person name="Jargeat P."/>
            <person name="Nagy L.G."/>
            <person name="Floudas D."/>
            <person name="Copeland A."/>
            <person name="Barry K.W."/>
            <person name="Cichocki N."/>
            <person name="Veneault-Fourrey C."/>
            <person name="LaButti K."/>
            <person name="Lindquist E.A."/>
            <person name="Lipzen A."/>
            <person name="Lundell T."/>
            <person name="Morin E."/>
            <person name="Murat C."/>
            <person name="Sun H."/>
            <person name="Tunlid A."/>
            <person name="Henrissat B."/>
            <person name="Grigoriev I.V."/>
            <person name="Hibbett D.S."/>
            <person name="Martin F."/>
            <person name="Nordberg H.P."/>
            <person name="Cantor M.N."/>
            <person name="Hua S.X."/>
        </authorList>
    </citation>
    <scope>NUCLEOTIDE SEQUENCE [LARGE SCALE GENOMIC DNA]</scope>
    <source>
        <strain evidence="2 3">Ve08.2h10</strain>
    </source>
</reference>
<keyword evidence="3" id="KW-1185">Reference proteome</keyword>